<reference evidence="4 5" key="1">
    <citation type="submission" date="2024-09" db="EMBL/GenBank/DDBJ databases">
        <authorList>
            <person name="Sun Q."/>
            <person name="Mori K."/>
        </authorList>
    </citation>
    <scope>NUCLEOTIDE SEQUENCE [LARGE SCALE GENOMIC DNA]</scope>
    <source>
        <strain evidence="4 5">CECT 8726</strain>
    </source>
</reference>
<dbReference type="EC" id="2.3.-.-" evidence="4"/>
<dbReference type="CDD" id="cd04301">
    <property type="entry name" value="NAT_SF"/>
    <property type="match status" value="1"/>
</dbReference>
<keyword evidence="1 4" id="KW-0808">Transferase</keyword>
<dbReference type="InterPro" id="IPR016181">
    <property type="entry name" value="Acyl_CoA_acyltransferase"/>
</dbReference>
<evidence type="ECO:0000313" key="4">
    <source>
        <dbReference type="EMBL" id="MFB9230732.1"/>
    </source>
</evidence>
<comment type="caution">
    <text evidence="4">The sequence shown here is derived from an EMBL/GenBank/DDBJ whole genome shotgun (WGS) entry which is preliminary data.</text>
</comment>
<dbReference type="InterPro" id="IPR050832">
    <property type="entry name" value="Bact_Acetyltransf"/>
</dbReference>
<keyword evidence="2 4" id="KW-0012">Acyltransferase</keyword>
<organism evidence="4 5">
    <name type="scientific">Pseudohalocynthiibacter aestuariivivens</name>
    <dbReference type="NCBI Taxonomy" id="1591409"/>
    <lineage>
        <taxon>Bacteria</taxon>
        <taxon>Pseudomonadati</taxon>
        <taxon>Pseudomonadota</taxon>
        <taxon>Alphaproteobacteria</taxon>
        <taxon>Rhodobacterales</taxon>
        <taxon>Paracoccaceae</taxon>
        <taxon>Pseudohalocynthiibacter</taxon>
    </lineage>
</organism>
<name>A0ABV5JB96_9RHOB</name>
<sequence>MFKTQSLTIKTATMADLSVVEELLRKSYPVLLKPDYKPSVLAMALPMITKANPRLLRSASYYVVRDSEGVAVGVGGWTWISPMGGAGRNDLAHIRHVATDHRRTRQGIGRALMRHIYQRAYEAGARRMDCMSTVTAEPFYEAMGFQRIGSVELSLAAGIRFPATQMHIGL</sequence>
<feature type="domain" description="N-acetyltransferase" evidence="3">
    <location>
        <begin position="7"/>
        <end position="170"/>
    </location>
</feature>
<evidence type="ECO:0000259" key="3">
    <source>
        <dbReference type="PROSITE" id="PS51186"/>
    </source>
</evidence>
<dbReference type="Proteomes" id="UP001589683">
    <property type="component" value="Unassembled WGS sequence"/>
</dbReference>
<dbReference type="GO" id="GO:0016746">
    <property type="term" value="F:acyltransferase activity"/>
    <property type="evidence" value="ECO:0007669"/>
    <property type="project" value="UniProtKB-KW"/>
</dbReference>
<dbReference type="PANTHER" id="PTHR43877">
    <property type="entry name" value="AMINOALKYLPHOSPHONATE N-ACETYLTRANSFERASE-RELATED-RELATED"/>
    <property type="match status" value="1"/>
</dbReference>
<protein>
    <submittedName>
        <fullName evidence="4">GNAT family N-acetyltransferase</fullName>
        <ecNumber evidence="4">2.3.-.-</ecNumber>
    </submittedName>
</protein>
<dbReference type="InterPro" id="IPR000182">
    <property type="entry name" value="GNAT_dom"/>
</dbReference>
<dbReference type="SUPFAM" id="SSF55729">
    <property type="entry name" value="Acyl-CoA N-acyltransferases (Nat)"/>
    <property type="match status" value="1"/>
</dbReference>
<dbReference type="PROSITE" id="PS51186">
    <property type="entry name" value="GNAT"/>
    <property type="match status" value="1"/>
</dbReference>
<accession>A0ABV5JB96</accession>
<proteinExistence type="predicted"/>
<dbReference type="Gene3D" id="3.40.630.30">
    <property type="match status" value="1"/>
</dbReference>
<evidence type="ECO:0000256" key="1">
    <source>
        <dbReference type="ARBA" id="ARBA00022679"/>
    </source>
</evidence>
<keyword evidence="5" id="KW-1185">Reference proteome</keyword>
<evidence type="ECO:0000313" key="5">
    <source>
        <dbReference type="Proteomes" id="UP001589683"/>
    </source>
</evidence>
<dbReference type="Pfam" id="PF13673">
    <property type="entry name" value="Acetyltransf_10"/>
    <property type="match status" value="1"/>
</dbReference>
<dbReference type="RefSeq" id="WP_246531563.1">
    <property type="nucleotide sequence ID" value="NZ_JAGFNU010000001.1"/>
</dbReference>
<evidence type="ECO:0000256" key="2">
    <source>
        <dbReference type="ARBA" id="ARBA00023315"/>
    </source>
</evidence>
<dbReference type="EMBL" id="JBHMEA010000007">
    <property type="protein sequence ID" value="MFB9230732.1"/>
    <property type="molecule type" value="Genomic_DNA"/>
</dbReference>
<gene>
    <name evidence="4" type="ORF">ACFFUT_02885</name>
</gene>
<dbReference type="PANTHER" id="PTHR43877:SF1">
    <property type="entry name" value="ACETYLTRANSFERASE"/>
    <property type="match status" value="1"/>
</dbReference>